<organism evidence="2 3">
    <name type="scientific">Thermobrachium celere DSM 8682</name>
    <dbReference type="NCBI Taxonomy" id="941824"/>
    <lineage>
        <taxon>Bacteria</taxon>
        <taxon>Bacillati</taxon>
        <taxon>Bacillota</taxon>
        <taxon>Clostridia</taxon>
        <taxon>Eubacteriales</taxon>
        <taxon>Clostridiaceae</taxon>
        <taxon>Thermobrachium</taxon>
    </lineage>
</organism>
<protein>
    <submittedName>
        <fullName evidence="2">Stage II sporulation protein required for processing of pro-sigma-E (SpoIIR)</fullName>
    </submittedName>
</protein>
<keyword evidence="3" id="KW-1185">Reference proteome</keyword>
<dbReference type="OrthoDB" id="9793324at2"/>
<proteinExistence type="predicted"/>
<dbReference type="RefSeq" id="WP_018660217.1">
    <property type="nucleotide sequence ID" value="NZ_HF952018.1"/>
</dbReference>
<accession>R7RPJ0</accession>
<sequence length="209" mass="23905">MKKYLSILILLALLVSFMYANKKTNTLTYKDKLIRFHVIANSDSKGDQNVKLKVRDAVLKELGPKLQSAKNKDEAIKIITDNIDKIEEISNKVLKENKYKYTAKASLGTYTFPIKSYGDITLSEGEYTALRIVLGEGGGKNWWCVMFPPLCFIDITRGLTTEETEKELYKVLDGDEVVEVMNVSETKEDKHENVVFRFKIVEIIQQLLK</sequence>
<reference evidence="2" key="1">
    <citation type="submission" date="2013-03" db="EMBL/GenBank/DDBJ databases">
        <title>Draft genome sequence of the hydrogen-ethanol-producing anaerobic alkalithermophilic Caloramator celere.</title>
        <authorList>
            <person name="Ciranna A."/>
            <person name="Larjo A."/>
            <person name="Kivisto A."/>
            <person name="Santala V."/>
            <person name="Roos C."/>
            <person name="Karp M."/>
        </authorList>
    </citation>
    <scope>NUCLEOTIDE SEQUENCE [LARGE SCALE GENOMIC DNA]</scope>
    <source>
        <strain evidence="2">DSM 8682</strain>
    </source>
</reference>
<dbReference type="EMBL" id="CAVN010000085">
    <property type="protein sequence ID" value="CDF57238.1"/>
    <property type="molecule type" value="Genomic_DNA"/>
</dbReference>
<keyword evidence="1" id="KW-0732">Signal</keyword>
<dbReference type="AlphaFoldDB" id="R7RPJ0"/>
<evidence type="ECO:0000313" key="3">
    <source>
        <dbReference type="Proteomes" id="UP000014923"/>
    </source>
</evidence>
<name>R7RPJ0_9CLOT</name>
<dbReference type="eggNOG" id="ENOG5031K93">
    <property type="taxonomic scope" value="Bacteria"/>
</dbReference>
<feature type="chain" id="PRO_5038352707" evidence="1">
    <location>
        <begin position="21"/>
        <end position="209"/>
    </location>
</feature>
<gene>
    <name evidence="2" type="ORF">TCEL_00133</name>
</gene>
<dbReference type="Proteomes" id="UP000014923">
    <property type="component" value="Unassembled WGS sequence"/>
</dbReference>
<feature type="signal peptide" evidence="1">
    <location>
        <begin position="1"/>
        <end position="20"/>
    </location>
</feature>
<evidence type="ECO:0000256" key="1">
    <source>
        <dbReference type="SAM" id="SignalP"/>
    </source>
</evidence>
<dbReference type="NCBIfam" id="TIGR02837">
    <property type="entry name" value="spore_II_R"/>
    <property type="match status" value="1"/>
</dbReference>
<dbReference type="InterPro" id="IPR014202">
    <property type="entry name" value="Spore_II_R"/>
</dbReference>
<comment type="caution">
    <text evidence="2">The sequence shown here is derived from an EMBL/GenBank/DDBJ whole genome shotgun (WGS) entry which is preliminary data.</text>
</comment>
<evidence type="ECO:0000313" key="2">
    <source>
        <dbReference type="EMBL" id="CDF57238.1"/>
    </source>
</evidence>
<dbReference type="HOGENOM" id="CLU_069310_2_0_9"/>
<dbReference type="Pfam" id="PF09551">
    <property type="entry name" value="Spore_II_R"/>
    <property type="match status" value="1"/>
</dbReference>